<dbReference type="AlphaFoldDB" id="A0A0N1FH48"/>
<proteinExistence type="predicted"/>
<accession>A0A0N1FH48</accession>
<feature type="region of interest" description="Disordered" evidence="1">
    <location>
        <begin position="44"/>
        <end position="65"/>
    </location>
</feature>
<name>A0A0N1FH48_9HYPH</name>
<gene>
    <name evidence="2" type="ORF">AE618_03270</name>
</gene>
<keyword evidence="3" id="KW-1185">Reference proteome</keyword>
<comment type="caution">
    <text evidence="2">The sequence shown here is derived from an EMBL/GenBank/DDBJ whole genome shotgun (WGS) entry which is preliminary data.</text>
</comment>
<protein>
    <submittedName>
        <fullName evidence="2">Uncharacterized protein</fullName>
    </submittedName>
</protein>
<evidence type="ECO:0000313" key="3">
    <source>
        <dbReference type="Proteomes" id="UP000037822"/>
    </source>
</evidence>
<sequence length="65" mass="6838">MATAAAAIRLLSERPNLRSAGNACVAVFIPAARLNHVIAQMIPEPGSGQRLSPRTGLDSDAARVW</sequence>
<dbReference type="Proteomes" id="UP000037822">
    <property type="component" value="Unassembled WGS sequence"/>
</dbReference>
<evidence type="ECO:0000256" key="1">
    <source>
        <dbReference type="SAM" id="MobiDB-lite"/>
    </source>
</evidence>
<reference evidence="2 3" key="1">
    <citation type="submission" date="2015-07" db="EMBL/GenBank/DDBJ databases">
        <title>Whole genome sequencing of Bosea vaviloviae isolated from cave pool.</title>
        <authorList>
            <person name="Tan N.E.H."/>
            <person name="Lee Y.P."/>
            <person name="Gan H.M."/>
            <person name="Barton H."/>
            <person name="Savka M.A."/>
        </authorList>
    </citation>
    <scope>NUCLEOTIDE SEQUENCE [LARGE SCALE GENOMIC DNA]</scope>
    <source>
        <strain evidence="2 3">SD260</strain>
    </source>
</reference>
<evidence type="ECO:0000313" key="2">
    <source>
        <dbReference type="EMBL" id="KPH82515.1"/>
    </source>
</evidence>
<dbReference type="EMBL" id="LGSZ01000019">
    <property type="protein sequence ID" value="KPH82515.1"/>
    <property type="molecule type" value="Genomic_DNA"/>
</dbReference>
<organism evidence="2 3">
    <name type="scientific">Bosea vaviloviae</name>
    <dbReference type="NCBI Taxonomy" id="1526658"/>
    <lineage>
        <taxon>Bacteria</taxon>
        <taxon>Pseudomonadati</taxon>
        <taxon>Pseudomonadota</taxon>
        <taxon>Alphaproteobacteria</taxon>
        <taxon>Hyphomicrobiales</taxon>
        <taxon>Boseaceae</taxon>
        <taxon>Bosea</taxon>
    </lineage>
</organism>